<proteinExistence type="predicted"/>
<accession>A0A3B5RF83</accession>
<reference evidence="2" key="1">
    <citation type="submission" date="2012-01" db="EMBL/GenBank/DDBJ databases">
        <authorList>
            <person name="Walter R."/>
            <person name="Schartl M."/>
            <person name="Warren W."/>
        </authorList>
    </citation>
    <scope>NUCLEOTIDE SEQUENCE [LARGE SCALE GENOMIC DNA]</scope>
    <source>
        <strain evidence="2">JP 163 A</strain>
    </source>
</reference>
<dbReference type="InParanoid" id="A0A3B5RF83"/>
<dbReference type="GeneTree" id="ENSGT00940000174613"/>
<dbReference type="AlphaFoldDB" id="A0A3B5RF83"/>
<name>A0A3B5RF83_XIPMA</name>
<dbReference type="Ensembl" id="ENSXMAT00000027378.1">
    <property type="protein sequence ID" value="ENSXMAP00000041076.1"/>
    <property type="gene ID" value="ENSXMAG00000023320.1"/>
</dbReference>
<reference evidence="1" key="4">
    <citation type="submission" date="2025-09" db="UniProtKB">
        <authorList>
            <consortium name="Ensembl"/>
        </authorList>
    </citation>
    <scope>IDENTIFICATION</scope>
    <source>
        <strain evidence="1">JP 163 A</strain>
    </source>
</reference>
<sequence length="60" mass="7367">MADLLKFKQRVEELKSEYYNRNRFVNRKEETQAAIRIQSWFRFCRSCMLLVFDINTTKLS</sequence>
<organism evidence="1 2">
    <name type="scientific">Xiphophorus maculatus</name>
    <name type="common">Southern platyfish</name>
    <name type="synonym">Platypoecilus maculatus</name>
    <dbReference type="NCBI Taxonomy" id="8083"/>
    <lineage>
        <taxon>Eukaryota</taxon>
        <taxon>Metazoa</taxon>
        <taxon>Chordata</taxon>
        <taxon>Craniata</taxon>
        <taxon>Vertebrata</taxon>
        <taxon>Euteleostomi</taxon>
        <taxon>Actinopterygii</taxon>
        <taxon>Neopterygii</taxon>
        <taxon>Teleostei</taxon>
        <taxon>Neoteleostei</taxon>
        <taxon>Acanthomorphata</taxon>
        <taxon>Ovalentaria</taxon>
        <taxon>Atherinomorphae</taxon>
        <taxon>Cyprinodontiformes</taxon>
        <taxon>Poeciliidae</taxon>
        <taxon>Poeciliinae</taxon>
        <taxon>Xiphophorus</taxon>
    </lineage>
</organism>
<evidence type="ECO:0000313" key="1">
    <source>
        <dbReference type="Ensembl" id="ENSXMAP00000041076.1"/>
    </source>
</evidence>
<keyword evidence="2" id="KW-1185">Reference proteome</keyword>
<dbReference type="Proteomes" id="UP000002852">
    <property type="component" value="Unassembled WGS sequence"/>
</dbReference>
<reference evidence="1" key="3">
    <citation type="submission" date="2025-08" db="UniProtKB">
        <authorList>
            <consortium name="Ensembl"/>
        </authorList>
    </citation>
    <scope>IDENTIFICATION</scope>
    <source>
        <strain evidence="1">JP 163 A</strain>
    </source>
</reference>
<protein>
    <submittedName>
        <fullName evidence="1">Uncharacterized protein</fullName>
    </submittedName>
</protein>
<evidence type="ECO:0000313" key="2">
    <source>
        <dbReference type="Proteomes" id="UP000002852"/>
    </source>
</evidence>
<dbReference type="STRING" id="8083.ENSXMAP00000041076"/>
<reference evidence="2" key="2">
    <citation type="journal article" date="2013" name="Nat. Genet.">
        <title>The genome of the platyfish, Xiphophorus maculatus, provides insights into evolutionary adaptation and several complex traits.</title>
        <authorList>
            <person name="Schartl M."/>
            <person name="Walter R.B."/>
            <person name="Shen Y."/>
            <person name="Garcia T."/>
            <person name="Catchen J."/>
            <person name="Amores A."/>
            <person name="Braasch I."/>
            <person name="Chalopin D."/>
            <person name="Volff J.N."/>
            <person name="Lesch K.P."/>
            <person name="Bisazza A."/>
            <person name="Minx P."/>
            <person name="Hillier L."/>
            <person name="Wilson R.K."/>
            <person name="Fuerstenberg S."/>
            <person name="Boore J."/>
            <person name="Searle S."/>
            <person name="Postlethwait J.H."/>
            <person name="Warren W.C."/>
        </authorList>
    </citation>
    <scope>NUCLEOTIDE SEQUENCE [LARGE SCALE GENOMIC DNA]</scope>
    <source>
        <strain evidence="2">JP 163 A</strain>
    </source>
</reference>